<protein>
    <recommendedName>
        <fullName evidence="2">Anti-sigma factor antagonist</fullName>
    </recommendedName>
</protein>
<feature type="domain" description="STAS" evidence="3">
    <location>
        <begin position="1"/>
        <end position="101"/>
    </location>
</feature>
<reference evidence="4 5" key="1">
    <citation type="submission" date="2017-09" db="EMBL/GenBank/DDBJ databases">
        <title>Biodiversity and function of Thalassospira species in the particle-attached aromatic-hydrocarbon-degrading consortia from the surface seawater of the China South Sea.</title>
        <authorList>
            <person name="Dong C."/>
            <person name="Lai Q."/>
            <person name="Shao Z."/>
        </authorList>
    </citation>
    <scope>NUCLEOTIDE SEQUENCE [LARGE SCALE GENOMIC DNA]</scope>
    <source>
        <strain evidence="4 5">139Z-12</strain>
    </source>
</reference>
<dbReference type="PANTHER" id="PTHR33495">
    <property type="entry name" value="ANTI-SIGMA FACTOR ANTAGONIST TM_1081-RELATED-RELATED"/>
    <property type="match status" value="1"/>
</dbReference>
<organism evidence="4 5">
    <name type="scientific">Thalassospira lohafexi</name>
    <dbReference type="NCBI Taxonomy" id="744227"/>
    <lineage>
        <taxon>Bacteria</taxon>
        <taxon>Pseudomonadati</taxon>
        <taxon>Pseudomonadota</taxon>
        <taxon>Alphaproteobacteria</taxon>
        <taxon>Rhodospirillales</taxon>
        <taxon>Thalassospiraceae</taxon>
        <taxon>Thalassospira</taxon>
    </lineage>
</organism>
<dbReference type="Pfam" id="PF01740">
    <property type="entry name" value="STAS"/>
    <property type="match status" value="1"/>
</dbReference>
<dbReference type="SUPFAM" id="SSF52091">
    <property type="entry name" value="SpoIIaa-like"/>
    <property type="match status" value="1"/>
</dbReference>
<dbReference type="NCBIfam" id="TIGR00377">
    <property type="entry name" value="ant_ant_sig"/>
    <property type="match status" value="1"/>
</dbReference>
<dbReference type="RefSeq" id="WP_022733280.1">
    <property type="nucleotide sequence ID" value="NZ_NXGX01000007.1"/>
</dbReference>
<dbReference type="PANTHER" id="PTHR33495:SF15">
    <property type="entry name" value="STAS DOMAIN-CONTAINING PROTEIN"/>
    <property type="match status" value="1"/>
</dbReference>
<dbReference type="InterPro" id="IPR036513">
    <property type="entry name" value="STAS_dom_sf"/>
</dbReference>
<dbReference type="EMBL" id="NXGX01000007">
    <property type="protein sequence ID" value="PKR57131.1"/>
    <property type="molecule type" value="Genomic_DNA"/>
</dbReference>
<dbReference type="Gene3D" id="3.30.750.24">
    <property type="entry name" value="STAS domain"/>
    <property type="match status" value="1"/>
</dbReference>
<accession>A0A2N3L2U1</accession>
<evidence type="ECO:0000313" key="4">
    <source>
        <dbReference type="EMBL" id="PKR57131.1"/>
    </source>
</evidence>
<dbReference type="Proteomes" id="UP000233332">
    <property type="component" value="Unassembled WGS sequence"/>
</dbReference>
<dbReference type="PROSITE" id="PS50801">
    <property type="entry name" value="STAS"/>
    <property type="match status" value="1"/>
</dbReference>
<evidence type="ECO:0000259" key="3">
    <source>
        <dbReference type="PROSITE" id="PS50801"/>
    </source>
</evidence>
<evidence type="ECO:0000256" key="2">
    <source>
        <dbReference type="RuleBase" id="RU003749"/>
    </source>
</evidence>
<dbReference type="CDD" id="cd07043">
    <property type="entry name" value="STAS_anti-anti-sigma_factors"/>
    <property type="match status" value="1"/>
</dbReference>
<dbReference type="AlphaFoldDB" id="A0A2N3L2U1"/>
<gene>
    <name evidence="4" type="ORF">COO92_17330</name>
</gene>
<proteinExistence type="inferred from homology"/>
<sequence>MNYNTEQTDKTTTVELTGRFTFGDHSNFRKLIEEMRAHQSETHVLDVTGIEFIDSAGLGMLLLARDEGEKARATVILRGAQGQVKRMLEVARFDTLFKLED</sequence>
<dbReference type="InterPro" id="IPR003658">
    <property type="entry name" value="Anti-sigma_ant"/>
</dbReference>
<evidence type="ECO:0000313" key="5">
    <source>
        <dbReference type="Proteomes" id="UP000233332"/>
    </source>
</evidence>
<comment type="similarity">
    <text evidence="1 2">Belongs to the anti-sigma-factor antagonist family.</text>
</comment>
<comment type="caution">
    <text evidence="4">The sequence shown here is derived from an EMBL/GenBank/DDBJ whole genome shotgun (WGS) entry which is preliminary data.</text>
</comment>
<name>A0A2N3L2U1_9PROT</name>
<evidence type="ECO:0000256" key="1">
    <source>
        <dbReference type="ARBA" id="ARBA00009013"/>
    </source>
</evidence>
<keyword evidence="5" id="KW-1185">Reference proteome</keyword>
<dbReference type="GO" id="GO:0043856">
    <property type="term" value="F:anti-sigma factor antagonist activity"/>
    <property type="evidence" value="ECO:0007669"/>
    <property type="project" value="InterPro"/>
</dbReference>
<dbReference type="GeneID" id="98670092"/>
<dbReference type="InterPro" id="IPR002645">
    <property type="entry name" value="STAS_dom"/>
</dbReference>